<feature type="domain" description="MYND-type" evidence="5">
    <location>
        <begin position="139"/>
        <end position="181"/>
    </location>
</feature>
<dbReference type="Gene3D" id="2.170.270.10">
    <property type="entry name" value="SET domain"/>
    <property type="match status" value="1"/>
</dbReference>
<evidence type="ECO:0000313" key="6">
    <source>
        <dbReference type="EMBL" id="KAK8048013.1"/>
    </source>
</evidence>
<dbReference type="PROSITE" id="PS01360">
    <property type="entry name" value="ZF_MYND_1"/>
    <property type="match status" value="1"/>
</dbReference>
<gene>
    <name evidence="6" type="ORF">PG996_016077</name>
</gene>
<keyword evidence="2 4" id="KW-0863">Zinc-finger</keyword>
<evidence type="ECO:0000259" key="5">
    <source>
        <dbReference type="PROSITE" id="PS50865"/>
    </source>
</evidence>
<sequence>MGFTSWEDPDYFVTFADPQNRQRWNDTQVLARRRFRSHWCVLATNDDKPPMIGARDRDGSLVQIKIQTHFDEAVRDRIKKYCHVGNTVAIFYPPAFETKQPWTIDARNVAFLDLPMYKVIFMNQELVAWTDINQRNVKCHACGLSRRRINTIPCDKCNYFFYCTLYCQHLGWEEKRHKEYCEMLRDVNVQQMVRLDYSCLYPRLINFVPLPNGRELVYLQPANDAVREQPTQQPTEEVIEID</sequence>
<comment type="caution">
    <text evidence="6">The sequence shown here is derived from an EMBL/GenBank/DDBJ whole genome shotgun (WGS) entry which is preliminary data.</text>
</comment>
<keyword evidence="7" id="KW-1185">Reference proteome</keyword>
<dbReference type="InterPro" id="IPR046341">
    <property type="entry name" value="SET_dom_sf"/>
</dbReference>
<evidence type="ECO:0000256" key="1">
    <source>
        <dbReference type="ARBA" id="ARBA00022723"/>
    </source>
</evidence>
<evidence type="ECO:0000313" key="7">
    <source>
        <dbReference type="Proteomes" id="UP001446871"/>
    </source>
</evidence>
<dbReference type="Pfam" id="PF01753">
    <property type="entry name" value="zf-MYND"/>
    <property type="match status" value="1"/>
</dbReference>
<dbReference type="InterPro" id="IPR002893">
    <property type="entry name" value="Znf_MYND"/>
</dbReference>
<proteinExistence type="predicted"/>
<reference evidence="6 7" key="1">
    <citation type="submission" date="2023-01" db="EMBL/GenBank/DDBJ databases">
        <title>Analysis of 21 Apiospora genomes using comparative genomics revels a genus with tremendous synthesis potential of carbohydrate active enzymes and secondary metabolites.</title>
        <authorList>
            <person name="Sorensen T."/>
        </authorList>
    </citation>
    <scope>NUCLEOTIDE SEQUENCE [LARGE SCALE GENOMIC DNA]</scope>
    <source>
        <strain evidence="6 7">CBS 83171</strain>
    </source>
</reference>
<dbReference type="EMBL" id="JAQQWM010000009">
    <property type="protein sequence ID" value="KAK8048013.1"/>
    <property type="molecule type" value="Genomic_DNA"/>
</dbReference>
<organism evidence="6 7">
    <name type="scientific">Apiospora saccharicola</name>
    <dbReference type="NCBI Taxonomy" id="335842"/>
    <lineage>
        <taxon>Eukaryota</taxon>
        <taxon>Fungi</taxon>
        <taxon>Dikarya</taxon>
        <taxon>Ascomycota</taxon>
        <taxon>Pezizomycotina</taxon>
        <taxon>Sordariomycetes</taxon>
        <taxon>Xylariomycetidae</taxon>
        <taxon>Amphisphaeriales</taxon>
        <taxon>Apiosporaceae</taxon>
        <taxon>Apiospora</taxon>
    </lineage>
</organism>
<dbReference type="PROSITE" id="PS50865">
    <property type="entry name" value="ZF_MYND_2"/>
    <property type="match status" value="1"/>
</dbReference>
<dbReference type="Proteomes" id="UP001446871">
    <property type="component" value="Unassembled WGS sequence"/>
</dbReference>
<evidence type="ECO:0000256" key="3">
    <source>
        <dbReference type="ARBA" id="ARBA00022833"/>
    </source>
</evidence>
<evidence type="ECO:0000256" key="4">
    <source>
        <dbReference type="PROSITE-ProRule" id="PRU00134"/>
    </source>
</evidence>
<keyword evidence="3" id="KW-0862">Zinc</keyword>
<protein>
    <recommendedName>
        <fullName evidence="5">MYND-type domain-containing protein</fullName>
    </recommendedName>
</protein>
<keyword evidence="1" id="KW-0479">Metal-binding</keyword>
<accession>A0ABR1TMW2</accession>
<evidence type="ECO:0000256" key="2">
    <source>
        <dbReference type="ARBA" id="ARBA00022771"/>
    </source>
</evidence>
<dbReference type="Gene3D" id="6.10.140.2220">
    <property type="match status" value="1"/>
</dbReference>
<name>A0ABR1TMW2_9PEZI</name>
<dbReference type="SUPFAM" id="SSF144232">
    <property type="entry name" value="HIT/MYND zinc finger-like"/>
    <property type="match status" value="1"/>
</dbReference>